<keyword evidence="2" id="KW-0716">Sensory transduction</keyword>
<dbReference type="AlphaFoldDB" id="A0AAD8EN60"/>
<protein>
    <recommendedName>
        <fullName evidence="3">Arrestin C-terminal-like domain-containing protein</fullName>
    </recommendedName>
</protein>
<reference evidence="4" key="2">
    <citation type="submission" date="2023-05" db="EMBL/GenBank/DDBJ databases">
        <authorList>
            <person name="Fouks B."/>
        </authorList>
    </citation>
    <scope>NUCLEOTIDE SEQUENCE</scope>
    <source>
        <strain evidence="4">Stay&amp;Tobe</strain>
        <tissue evidence="4">Testes</tissue>
    </source>
</reference>
<evidence type="ECO:0000256" key="2">
    <source>
        <dbReference type="ARBA" id="ARBA00022606"/>
    </source>
</evidence>
<organism evidence="4 5">
    <name type="scientific">Diploptera punctata</name>
    <name type="common">Pacific beetle cockroach</name>
    <dbReference type="NCBI Taxonomy" id="6984"/>
    <lineage>
        <taxon>Eukaryota</taxon>
        <taxon>Metazoa</taxon>
        <taxon>Ecdysozoa</taxon>
        <taxon>Arthropoda</taxon>
        <taxon>Hexapoda</taxon>
        <taxon>Insecta</taxon>
        <taxon>Pterygota</taxon>
        <taxon>Neoptera</taxon>
        <taxon>Polyneoptera</taxon>
        <taxon>Dictyoptera</taxon>
        <taxon>Blattodea</taxon>
        <taxon>Blaberoidea</taxon>
        <taxon>Blaberidae</taxon>
        <taxon>Diplopterinae</taxon>
        <taxon>Diploptera</taxon>
    </lineage>
</organism>
<name>A0AAD8EN60_DIPPU</name>
<dbReference type="EMBL" id="JASPKZ010002319">
    <property type="protein sequence ID" value="KAJ9595692.1"/>
    <property type="molecule type" value="Genomic_DNA"/>
</dbReference>
<dbReference type="SUPFAM" id="SSF81296">
    <property type="entry name" value="E set domains"/>
    <property type="match status" value="2"/>
</dbReference>
<proteinExistence type="inferred from homology"/>
<evidence type="ECO:0000259" key="3">
    <source>
        <dbReference type="SMART" id="SM01017"/>
    </source>
</evidence>
<evidence type="ECO:0000313" key="5">
    <source>
        <dbReference type="Proteomes" id="UP001233999"/>
    </source>
</evidence>
<dbReference type="InterPro" id="IPR050357">
    <property type="entry name" value="Arrestin_domain-protein"/>
</dbReference>
<dbReference type="PANTHER" id="PTHR11188:SF176">
    <property type="entry name" value="ARRESTIN DOMAIN-CONTAINING PROTEIN 1"/>
    <property type="match status" value="1"/>
</dbReference>
<dbReference type="InterPro" id="IPR011021">
    <property type="entry name" value="Arrestin-like_N"/>
</dbReference>
<dbReference type="SMART" id="SM01017">
    <property type="entry name" value="Arrestin_C"/>
    <property type="match status" value="1"/>
</dbReference>
<evidence type="ECO:0000313" key="4">
    <source>
        <dbReference type="EMBL" id="KAJ9595692.1"/>
    </source>
</evidence>
<gene>
    <name evidence="4" type="ORF">L9F63_013105</name>
</gene>
<keyword evidence="5" id="KW-1185">Reference proteome</keyword>
<feature type="domain" description="Arrestin C-terminal-like" evidence="3">
    <location>
        <begin position="164"/>
        <end position="234"/>
    </location>
</feature>
<dbReference type="GO" id="GO:0005737">
    <property type="term" value="C:cytoplasm"/>
    <property type="evidence" value="ECO:0007669"/>
    <property type="project" value="TreeGrafter"/>
</dbReference>
<sequence length="235" mass="26339">MPLYITFDNQQEAYFPGQEVKGNLNLNVSSENQVSSIVICFCGIGVLQRDEVDNKETKQELYFDQVSTVFSCKGEGDTKHHFEIGPKTFPFNFTLPQKIPTSFESSTGYVRYSITAYLEESDGRLQTAVAVFTVNAILDLNRIPKSRLPCTDWAQQDVCLFCFKCGPVSAILNIPRRGYVPGEYIPISAEINNLQNKPISFVKATLVQVVKYHHKSGPKKIKRGVTEAARICDAL</sequence>
<accession>A0AAD8EN60</accession>
<dbReference type="Pfam" id="PF00339">
    <property type="entry name" value="Arrestin_N"/>
    <property type="match status" value="1"/>
</dbReference>
<dbReference type="InterPro" id="IPR014752">
    <property type="entry name" value="Arrestin-like_C"/>
</dbReference>
<dbReference type="Proteomes" id="UP001233999">
    <property type="component" value="Unassembled WGS sequence"/>
</dbReference>
<comment type="similarity">
    <text evidence="1">Belongs to the arrestin family.</text>
</comment>
<dbReference type="GO" id="GO:0015031">
    <property type="term" value="P:protein transport"/>
    <property type="evidence" value="ECO:0007669"/>
    <property type="project" value="TreeGrafter"/>
</dbReference>
<dbReference type="Pfam" id="PF02752">
    <property type="entry name" value="Arrestin_C"/>
    <property type="match status" value="1"/>
</dbReference>
<dbReference type="InterPro" id="IPR014756">
    <property type="entry name" value="Ig_E-set"/>
</dbReference>
<dbReference type="PANTHER" id="PTHR11188">
    <property type="entry name" value="ARRESTIN DOMAIN CONTAINING PROTEIN"/>
    <property type="match status" value="1"/>
</dbReference>
<reference evidence="4" key="1">
    <citation type="journal article" date="2023" name="IScience">
        <title>Live-bearing cockroach genome reveals convergent evolutionary mechanisms linked to viviparity in insects and beyond.</title>
        <authorList>
            <person name="Fouks B."/>
            <person name="Harrison M.C."/>
            <person name="Mikhailova A.A."/>
            <person name="Marchal E."/>
            <person name="English S."/>
            <person name="Carruthers M."/>
            <person name="Jennings E.C."/>
            <person name="Chiamaka E.L."/>
            <person name="Frigard R.A."/>
            <person name="Pippel M."/>
            <person name="Attardo G.M."/>
            <person name="Benoit J.B."/>
            <person name="Bornberg-Bauer E."/>
            <person name="Tobe S.S."/>
        </authorList>
    </citation>
    <scope>NUCLEOTIDE SEQUENCE</scope>
    <source>
        <strain evidence="4">Stay&amp;Tobe</strain>
    </source>
</reference>
<dbReference type="InterPro" id="IPR011022">
    <property type="entry name" value="Arrestin_C-like"/>
</dbReference>
<dbReference type="Gene3D" id="2.60.40.640">
    <property type="match status" value="2"/>
</dbReference>
<comment type="caution">
    <text evidence="4">The sequence shown here is derived from an EMBL/GenBank/DDBJ whole genome shotgun (WGS) entry which is preliminary data.</text>
</comment>
<evidence type="ECO:0000256" key="1">
    <source>
        <dbReference type="ARBA" id="ARBA00005298"/>
    </source>
</evidence>